<dbReference type="InterPro" id="IPR017438">
    <property type="entry name" value="ATP-NAD_kinase_N"/>
</dbReference>
<evidence type="ECO:0000259" key="2">
    <source>
        <dbReference type="PROSITE" id="PS50146"/>
    </source>
</evidence>
<protein>
    <recommendedName>
        <fullName evidence="2">DAGKc domain-containing protein</fullName>
    </recommendedName>
</protein>
<sequence>MSAGVSARRQRGKSFDLESQTPAFSSSVDGQWEGLRLEGEPAQLRLTPTHLEWMFPGGRPGWHSLPLCEIIGVRPVPEAARVPKATWWGGQAAPCPPTAHIHTFRRAPGRPWEWHPRVIPVSHFDDSRALDAWCHSLQQGVAAVSTSRPRSLLIIVNPVSGAGRAPALAHAVLLPVLRAAGVACTVRATRCRNHTVALLRALSPAQLAAYDGIVAVGGDGAFHELVNSLFSEHRASLRALRLAHVPAGSTDAVACSLHGCRSAFGAAARVALGDDGLLDVLRVDLGPGRAPVHACCIAAAGFMGEVCARAEAWRALGPLRYDLLGAAALLTGRGVRARVSTLPSPLTGMAAERLGPGAEGAACRAGCPVCELAGEGAGASASSDGDVWSETDPPLDTDARRVPSDASPGGTDDLHQQGSPSALALDPMGPQPGTPPTKWESREGRWRSVKLIVTPCRSDKTPCGMARAGHLADGRVKVVLVPNLGALGMLRVLAHMAARGLAAGDLPGVEVLDVRAVRVEGGRGANLDWNLDGEATPA</sequence>
<accession>A0A1D2A3R9</accession>
<dbReference type="PANTHER" id="PTHR12358:SF54">
    <property type="entry name" value="SPHINGOSINE KINASE RELATED PROTEIN"/>
    <property type="match status" value="1"/>
</dbReference>
<proteinExistence type="predicted"/>
<dbReference type="PANTHER" id="PTHR12358">
    <property type="entry name" value="SPHINGOSINE KINASE"/>
    <property type="match status" value="1"/>
</dbReference>
<dbReference type="InterPro" id="IPR001206">
    <property type="entry name" value="Diacylglycerol_kinase_cat_dom"/>
</dbReference>
<dbReference type="EMBL" id="GDKF01004808">
    <property type="protein sequence ID" value="JAT73814.1"/>
    <property type="molecule type" value="Transcribed_RNA"/>
</dbReference>
<feature type="region of interest" description="Disordered" evidence="1">
    <location>
        <begin position="378"/>
        <end position="444"/>
    </location>
</feature>
<dbReference type="GO" id="GO:0016020">
    <property type="term" value="C:membrane"/>
    <property type="evidence" value="ECO:0007669"/>
    <property type="project" value="GOC"/>
</dbReference>
<dbReference type="InterPro" id="IPR050187">
    <property type="entry name" value="Lipid_Phosphate_FormReg"/>
</dbReference>
<dbReference type="Pfam" id="PF00781">
    <property type="entry name" value="DAGK_cat"/>
    <property type="match status" value="1"/>
</dbReference>
<dbReference type="GO" id="GO:0006665">
    <property type="term" value="P:sphingolipid metabolic process"/>
    <property type="evidence" value="ECO:0007669"/>
    <property type="project" value="TreeGrafter"/>
</dbReference>
<dbReference type="InterPro" id="IPR016064">
    <property type="entry name" value="NAD/diacylglycerol_kinase_sf"/>
</dbReference>
<dbReference type="Gene3D" id="2.60.200.40">
    <property type="match status" value="1"/>
</dbReference>
<dbReference type="SUPFAM" id="SSF111331">
    <property type="entry name" value="NAD kinase/diacylglycerol kinase-like"/>
    <property type="match status" value="1"/>
</dbReference>
<evidence type="ECO:0000256" key="1">
    <source>
        <dbReference type="SAM" id="MobiDB-lite"/>
    </source>
</evidence>
<dbReference type="SMART" id="SM00046">
    <property type="entry name" value="DAGKc"/>
    <property type="match status" value="1"/>
</dbReference>
<reference evidence="3" key="1">
    <citation type="submission" date="2015-08" db="EMBL/GenBank/DDBJ databases">
        <authorList>
            <person name="Babu N.S."/>
            <person name="Beckwith C.J."/>
            <person name="Beseler K.G."/>
            <person name="Brison A."/>
            <person name="Carone J.V."/>
            <person name="Caskin T.P."/>
            <person name="Diamond M."/>
            <person name="Durham M.E."/>
            <person name="Foxe J.M."/>
            <person name="Go M."/>
            <person name="Henderson B.A."/>
            <person name="Jones I.B."/>
            <person name="McGettigan J.A."/>
            <person name="Micheletti S.J."/>
            <person name="Nasrallah M.E."/>
            <person name="Ortiz D."/>
            <person name="Piller C.R."/>
            <person name="Privatt S.R."/>
            <person name="Schneider S.L."/>
            <person name="Sharp S."/>
            <person name="Smith T.C."/>
            <person name="Stanton J.D."/>
            <person name="Ullery H.E."/>
            <person name="Wilson R.J."/>
            <person name="Serrano M.G."/>
            <person name="Buck G."/>
            <person name="Lee V."/>
            <person name="Wang Y."/>
            <person name="Carvalho R."/>
            <person name="Voegtly L."/>
            <person name="Shi R."/>
            <person name="Duckworth R."/>
            <person name="Johnson A."/>
            <person name="Loviza R."/>
            <person name="Walstead R."/>
            <person name="Shah Z."/>
            <person name="Kiflezghi M."/>
            <person name="Wade K."/>
            <person name="Ball S.L."/>
            <person name="Bradley K.W."/>
            <person name="Asai D.J."/>
            <person name="Bowman C.A."/>
            <person name="Russell D.A."/>
            <person name="Pope W.H."/>
            <person name="Jacobs-Sera D."/>
            <person name="Hendrix R.W."/>
            <person name="Hatfull G.F."/>
        </authorList>
    </citation>
    <scope>NUCLEOTIDE SEQUENCE</scope>
</reference>
<dbReference type="PROSITE" id="PS50146">
    <property type="entry name" value="DAGK"/>
    <property type="match status" value="1"/>
</dbReference>
<dbReference type="Gene3D" id="3.40.50.10330">
    <property type="entry name" value="Probable inorganic polyphosphate/atp-NAD kinase, domain 1"/>
    <property type="match status" value="1"/>
</dbReference>
<gene>
    <name evidence="3" type="ORF">g.93653</name>
</gene>
<feature type="non-terminal residue" evidence="3">
    <location>
        <position position="538"/>
    </location>
</feature>
<evidence type="ECO:0000313" key="3">
    <source>
        <dbReference type="EMBL" id="JAT73814.1"/>
    </source>
</evidence>
<feature type="region of interest" description="Disordered" evidence="1">
    <location>
        <begin position="1"/>
        <end position="31"/>
    </location>
</feature>
<feature type="compositionally biased region" description="Polar residues" evidence="1">
    <location>
        <begin position="17"/>
        <end position="29"/>
    </location>
</feature>
<dbReference type="GO" id="GO:0001727">
    <property type="term" value="F:lipid kinase activity"/>
    <property type="evidence" value="ECO:0007669"/>
    <property type="project" value="TreeGrafter"/>
</dbReference>
<name>A0A1D2A3R9_AUXPR</name>
<feature type="domain" description="DAGKc" evidence="2">
    <location>
        <begin position="147"/>
        <end position="287"/>
    </location>
</feature>
<organism evidence="3">
    <name type="scientific">Auxenochlorella protothecoides</name>
    <name type="common">Green microalga</name>
    <name type="synonym">Chlorella protothecoides</name>
    <dbReference type="NCBI Taxonomy" id="3075"/>
    <lineage>
        <taxon>Eukaryota</taxon>
        <taxon>Viridiplantae</taxon>
        <taxon>Chlorophyta</taxon>
        <taxon>core chlorophytes</taxon>
        <taxon>Trebouxiophyceae</taxon>
        <taxon>Chlorellales</taxon>
        <taxon>Chlorellaceae</taxon>
        <taxon>Auxenochlorella</taxon>
    </lineage>
</organism>
<dbReference type="AlphaFoldDB" id="A0A1D2A3R9"/>